<evidence type="ECO:0000259" key="1">
    <source>
        <dbReference type="Pfam" id="PF11716"/>
    </source>
</evidence>
<dbReference type="InterPro" id="IPR024344">
    <property type="entry name" value="MDMPI_metal-binding"/>
</dbReference>
<comment type="caution">
    <text evidence="2">The sequence shown here is derived from an EMBL/GenBank/DDBJ whole genome shotgun (WGS) entry which is preliminary data.</text>
</comment>
<protein>
    <recommendedName>
        <fullName evidence="1">Mycothiol-dependent maleylpyruvate isomerase metal-binding domain-containing protein</fullName>
    </recommendedName>
</protein>
<accession>A0A9W6P2P9</accession>
<organism evidence="2 3">
    <name type="scientific">Nocardiopsis ansamitocini</name>
    <dbReference type="NCBI Taxonomy" id="1670832"/>
    <lineage>
        <taxon>Bacteria</taxon>
        <taxon>Bacillati</taxon>
        <taxon>Actinomycetota</taxon>
        <taxon>Actinomycetes</taxon>
        <taxon>Streptosporangiales</taxon>
        <taxon>Nocardiopsidaceae</taxon>
        <taxon>Nocardiopsis</taxon>
    </lineage>
</organism>
<feature type="domain" description="Mycothiol-dependent maleylpyruvate isomerase metal-binding" evidence="1">
    <location>
        <begin position="11"/>
        <end position="159"/>
    </location>
</feature>
<dbReference type="Proteomes" id="UP001165092">
    <property type="component" value="Unassembled WGS sequence"/>
</dbReference>
<dbReference type="SUPFAM" id="SSF109854">
    <property type="entry name" value="DinB/YfiT-like putative metalloenzymes"/>
    <property type="match status" value="1"/>
</dbReference>
<dbReference type="AlphaFoldDB" id="A0A9W6P2P9"/>
<dbReference type="RefSeq" id="WP_285756865.1">
    <property type="nucleotide sequence ID" value="NZ_BSQG01000001.1"/>
</dbReference>
<dbReference type="Pfam" id="PF11716">
    <property type="entry name" value="MDMPI_N"/>
    <property type="match status" value="1"/>
</dbReference>
<dbReference type="GO" id="GO:0046872">
    <property type="term" value="F:metal ion binding"/>
    <property type="evidence" value="ECO:0007669"/>
    <property type="project" value="InterPro"/>
</dbReference>
<sequence>MATHTDVLAALDAETDALLDALARITPTEYRRATRCAPWDVAALAVHTVGALDRVVAVLEAAPPPPGARTGAAGYYRPDVRFSAEVDADRVESAMAAAERADPALIAAAGARLRARLRPLLRAAPGDRMVRTRHGDAMTLTDFLVTRVLEILVHGLDLADALGRRPWATGPGVELVGGLFAETADRSALEGTGLTGLAFVRAATGRALPGQAGRSALAGTGVRDLALG</sequence>
<dbReference type="InterPro" id="IPR034660">
    <property type="entry name" value="DinB/YfiT-like"/>
</dbReference>
<reference evidence="2" key="1">
    <citation type="submission" date="2023-02" db="EMBL/GenBank/DDBJ databases">
        <title>Nocardiopsis ansamitocini NBRC 112285.</title>
        <authorList>
            <person name="Ichikawa N."/>
            <person name="Sato H."/>
            <person name="Tonouchi N."/>
        </authorList>
    </citation>
    <scope>NUCLEOTIDE SEQUENCE</scope>
    <source>
        <strain evidence="2">NBRC 112285</strain>
    </source>
</reference>
<proteinExistence type="predicted"/>
<evidence type="ECO:0000313" key="2">
    <source>
        <dbReference type="EMBL" id="GLU45997.1"/>
    </source>
</evidence>
<dbReference type="InterPro" id="IPR017517">
    <property type="entry name" value="Maleyloyr_isom"/>
</dbReference>
<dbReference type="NCBIfam" id="TIGR03083">
    <property type="entry name" value="maleylpyruvate isomerase family mycothiol-dependent enzyme"/>
    <property type="match status" value="1"/>
</dbReference>
<name>A0A9W6P2P9_9ACTN</name>
<evidence type="ECO:0000313" key="3">
    <source>
        <dbReference type="Proteomes" id="UP001165092"/>
    </source>
</evidence>
<gene>
    <name evidence="2" type="ORF">Nans01_03480</name>
</gene>
<dbReference type="EMBL" id="BSQG01000001">
    <property type="protein sequence ID" value="GLU45997.1"/>
    <property type="molecule type" value="Genomic_DNA"/>
</dbReference>
<dbReference type="Gene3D" id="1.20.120.450">
    <property type="entry name" value="dinb family like domain"/>
    <property type="match status" value="1"/>
</dbReference>
<keyword evidence="3" id="KW-1185">Reference proteome</keyword>